<sequence>MFRILAAWIPLYFLVCVCFQESRGTQIGTVYYGGVKGVELSSTNNTGNVDHRMDIMDKPNSPTVHHFARHGLCNHTNGKVRFYKALGKHFQNISATMIIYFVLDLCERKDEMLDSWVKEIFDKDGDGFISHFEKDLIRD</sequence>
<organism evidence="2 3">
    <name type="scientific">Mya arenaria</name>
    <name type="common">Soft-shell clam</name>
    <dbReference type="NCBI Taxonomy" id="6604"/>
    <lineage>
        <taxon>Eukaryota</taxon>
        <taxon>Metazoa</taxon>
        <taxon>Spiralia</taxon>
        <taxon>Lophotrochozoa</taxon>
        <taxon>Mollusca</taxon>
        <taxon>Bivalvia</taxon>
        <taxon>Autobranchia</taxon>
        <taxon>Heteroconchia</taxon>
        <taxon>Euheterodonta</taxon>
        <taxon>Imparidentia</taxon>
        <taxon>Neoheterodontei</taxon>
        <taxon>Myida</taxon>
        <taxon>Myoidea</taxon>
        <taxon>Myidae</taxon>
        <taxon>Mya</taxon>
    </lineage>
</organism>
<keyword evidence="1" id="KW-0732">Signal</keyword>
<accession>A0ABY7EQI6</accession>
<evidence type="ECO:0000313" key="2">
    <source>
        <dbReference type="EMBL" id="WAR11086.1"/>
    </source>
</evidence>
<evidence type="ECO:0000313" key="3">
    <source>
        <dbReference type="Proteomes" id="UP001164746"/>
    </source>
</evidence>
<protein>
    <recommendedName>
        <fullName evidence="4">EF-hand domain-containing protein</fullName>
    </recommendedName>
</protein>
<dbReference type="EMBL" id="CP111018">
    <property type="protein sequence ID" value="WAR11086.1"/>
    <property type="molecule type" value="Genomic_DNA"/>
</dbReference>
<gene>
    <name evidence="2" type="ORF">MAR_036162</name>
</gene>
<dbReference type="Proteomes" id="UP001164746">
    <property type="component" value="Chromosome 7"/>
</dbReference>
<feature type="chain" id="PRO_5047116024" description="EF-hand domain-containing protein" evidence="1">
    <location>
        <begin position="25"/>
        <end position="139"/>
    </location>
</feature>
<proteinExistence type="predicted"/>
<feature type="signal peptide" evidence="1">
    <location>
        <begin position="1"/>
        <end position="24"/>
    </location>
</feature>
<evidence type="ECO:0000256" key="1">
    <source>
        <dbReference type="SAM" id="SignalP"/>
    </source>
</evidence>
<reference evidence="2" key="1">
    <citation type="submission" date="2022-11" db="EMBL/GenBank/DDBJ databases">
        <title>Centuries of genome instability and evolution in soft-shell clam transmissible cancer (bioRxiv).</title>
        <authorList>
            <person name="Hart S.F.M."/>
            <person name="Yonemitsu M.A."/>
            <person name="Giersch R.M."/>
            <person name="Beal B.F."/>
            <person name="Arriagada G."/>
            <person name="Davis B.W."/>
            <person name="Ostrander E.A."/>
            <person name="Goff S.P."/>
            <person name="Metzger M.J."/>
        </authorList>
    </citation>
    <scope>NUCLEOTIDE SEQUENCE</scope>
    <source>
        <strain evidence="2">MELC-2E11</strain>
        <tissue evidence="2">Siphon/mantle</tissue>
    </source>
</reference>
<name>A0ABY7EQI6_MYAAR</name>
<evidence type="ECO:0008006" key="4">
    <source>
        <dbReference type="Google" id="ProtNLM"/>
    </source>
</evidence>
<keyword evidence="3" id="KW-1185">Reference proteome</keyword>